<keyword evidence="3" id="KW-0624">Polysaccharide degradation</keyword>
<dbReference type="GO" id="GO:0030248">
    <property type="term" value="F:cellulose binding"/>
    <property type="evidence" value="ECO:0007669"/>
    <property type="project" value="InterPro"/>
</dbReference>
<dbReference type="GO" id="GO:0005576">
    <property type="term" value="C:extracellular region"/>
    <property type="evidence" value="ECO:0007669"/>
    <property type="project" value="InterPro"/>
</dbReference>
<dbReference type="SUPFAM" id="SSF57180">
    <property type="entry name" value="Cellulose-binding domain"/>
    <property type="match status" value="1"/>
</dbReference>
<comment type="similarity">
    <text evidence="1 3">Belongs to the glycosyl hydrolase 12 (cellulase H) family.</text>
</comment>
<dbReference type="PANTHER" id="PTHR34002">
    <property type="entry name" value="BLR1656 PROTEIN"/>
    <property type="match status" value="1"/>
</dbReference>
<keyword evidence="3" id="KW-0119">Carbohydrate metabolism</keyword>
<dbReference type="PANTHER" id="PTHR34002:SF9">
    <property type="entry name" value="XYLOGLUCAN-SPECIFIC ENDO-BETA-1,4-GLUCANASE A"/>
    <property type="match status" value="1"/>
</dbReference>
<feature type="signal peptide" evidence="5">
    <location>
        <begin position="1"/>
        <end position="25"/>
    </location>
</feature>
<evidence type="ECO:0000313" key="8">
    <source>
        <dbReference type="Proteomes" id="UP000054097"/>
    </source>
</evidence>
<keyword evidence="2 5" id="KW-0732">Signal</keyword>
<feature type="compositionally biased region" description="Low complexity" evidence="4">
    <location>
        <begin position="271"/>
        <end position="292"/>
    </location>
</feature>
<dbReference type="Proteomes" id="UP000054097">
    <property type="component" value="Unassembled WGS sequence"/>
</dbReference>
<dbReference type="InterPro" id="IPR013320">
    <property type="entry name" value="ConA-like_dom_sf"/>
</dbReference>
<keyword evidence="8" id="KW-1185">Reference proteome</keyword>
<feature type="domain" description="CBM1" evidence="6">
    <location>
        <begin position="288"/>
        <end position="324"/>
    </location>
</feature>
<reference evidence="8" key="2">
    <citation type="submission" date="2015-01" db="EMBL/GenBank/DDBJ databases">
        <title>Evolutionary Origins and Diversification of the Mycorrhizal Mutualists.</title>
        <authorList>
            <consortium name="DOE Joint Genome Institute"/>
            <consortium name="Mycorrhizal Genomics Consortium"/>
            <person name="Kohler A."/>
            <person name="Kuo A."/>
            <person name="Nagy L.G."/>
            <person name="Floudas D."/>
            <person name="Copeland A."/>
            <person name="Barry K.W."/>
            <person name="Cichocki N."/>
            <person name="Veneault-Fourrey C."/>
            <person name="LaButti K."/>
            <person name="Lindquist E.A."/>
            <person name="Lipzen A."/>
            <person name="Lundell T."/>
            <person name="Morin E."/>
            <person name="Murat C."/>
            <person name="Riley R."/>
            <person name="Ohm R."/>
            <person name="Sun H."/>
            <person name="Tunlid A."/>
            <person name="Henrissat B."/>
            <person name="Grigoriev I.V."/>
            <person name="Hibbett D.S."/>
            <person name="Martin F."/>
        </authorList>
    </citation>
    <scope>NUCLEOTIDE SEQUENCE [LARGE SCALE GENOMIC DNA]</scope>
    <source>
        <strain evidence="8">MAFF 305830</strain>
    </source>
</reference>
<name>A0A0C2W2L7_SERVB</name>
<dbReference type="Pfam" id="PF01670">
    <property type="entry name" value="Glyco_hydro_12"/>
    <property type="match status" value="1"/>
</dbReference>
<dbReference type="SUPFAM" id="SSF49899">
    <property type="entry name" value="Concanavalin A-like lectins/glucanases"/>
    <property type="match status" value="1"/>
</dbReference>
<sequence>MKLAPSFFNLLAAAILVTTPLSALANGVEENSLEKRAVWTTCDSWGSSTQGSFTVYQNLWGASAATSGSQCISLDSVSGSTFAWSTTWTWAGGPYNVKSYDNIAYNIATGIKVSTITSIPSTWTWSQTASGTPVNNVAYDLMTTATSDVSGTHTYEIMIWLGAFGGAGPISSSGSPVATPTISGSSWKLYDGYNGSMRVFSFVASSTINSYSGDLNDFLKYLSTNNGFPTSHYLTVLQAGTEPFIGTSVKLTTTKYTVSLTTGTAATTSTTKASTSTTKTSTSTAAGSTGTAPEQCGGATWTGPTVCASGSTCTFSNTWYSQCIPS</sequence>
<organism evidence="7 8">
    <name type="scientific">Serendipita vermifera MAFF 305830</name>
    <dbReference type="NCBI Taxonomy" id="933852"/>
    <lineage>
        <taxon>Eukaryota</taxon>
        <taxon>Fungi</taxon>
        <taxon>Dikarya</taxon>
        <taxon>Basidiomycota</taxon>
        <taxon>Agaricomycotina</taxon>
        <taxon>Agaricomycetes</taxon>
        <taxon>Sebacinales</taxon>
        <taxon>Serendipitaceae</taxon>
        <taxon>Serendipita</taxon>
    </lineage>
</organism>
<evidence type="ECO:0000256" key="4">
    <source>
        <dbReference type="SAM" id="MobiDB-lite"/>
    </source>
</evidence>
<evidence type="ECO:0000259" key="6">
    <source>
        <dbReference type="PROSITE" id="PS51164"/>
    </source>
</evidence>
<dbReference type="HOGENOM" id="CLU_051064_0_0_1"/>
<dbReference type="AlphaFoldDB" id="A0A0C2W2L7"/>
<keyword evidence="3" id="KW-0378">Hydrolase</keyword>
<dbReference type="PROSITE" id="PS51164">
    <property type="entry name" value="CBM1_2"/>
    <property type="match status" value="1"/>
</dbReference>
<dbReference type="InterPro" id="IPR002594">
    <property type="entry name" value="GH12"/>
</dbReference>
<keyword evidence="3" id="KW-0326">Glycosidase</keyword>
<feature type="region of interest" description="Disordered" evidence="4">
    <location>
        <begin position="271"/>
        <end position="294"/>
    </location>
</feature>
<reference evidence="7 8" key="1">
    <citation type="submission" date="2014-04" db="EMBL/GenBank/DDBJ databases">
        <authorList>
            <consortium name="DOE Joint Genome Institute"/>
            <person name="Kuo A."/>
            <person name="Zuccaro A."/>
            <person name="Kohler A."/>
            <person name="Nagy L.G."/>
            <person name="Floudas D."/>
            <person name="Copeland A."/>
            <person name="Barry K.W."/>
            <person name="Cichocki N."/>
            <person name="Veneault-Fourrey C."/>
            <person name="LaButti K."/>
            <person name="Lindquist E.A."/>
            <person name="Lipzen A."/>
            <person name="Lundell T."/>
            <person name="Morin E."/>
            <person name="Murat C."/>
            <person name="Sun H."/>
            <person name="Tunlid A."/>
            <person name="Henrissat B."/>
            <person name="Grigoriev I.V."/>
            <person name="Hibbett D.S."/>
            <person name="Martin F."/>
            <person name="Nordberg H.P."/>
            <person name="Cantor M.N."/>
            <person name="Hua S.X."/>
        </authorList>
    </citation>
    <scope>NUCLEOTIDE SEQUENCE [LARGE SCALE GENOMIC DNA]</scope>
    <source>
        <strain evidence="7 8">MAFF 305830</strain>
    </source>
</reference>
<dbReference type="EMBL" id="KN824412">
    <property type="protein sequence ID" value="KIM20713.1"/>
    <property type="molecule type" value="Genomic_DNA"/>
</dbReference>
<dbReference type="Gene3D" id="2.60.120.180">
    <property type="match status" value="1"/>
</dbReference>
<protein>
    <submittedName>
        <fullName evidence="7">Carbohydrate-binding module family 1 protein</fullName>
    </submittedName>
</protein>
<dbReference type="STRING" id="933852.A0A0C2W2L7"/>
<gene>
    <name evidence="7" type="ORF">M408DRAFT_333843</name>
</gene>
<evidence type="ECO:0000313" key="7">
    <source>
        <dbReference type="EMBL" id="KIM20713.1"/>
    </source>
</evidence>
<dbReference type="InterPro" id="IPR013319">
    <property type="entry name" value="GH11/12"/>
</dbReference>
<evidence type="ECO:0000256" key="3">
    <source>
        <dbReference type="RuleBase" id="RU361163"/>
    </source>
</evidence>
<evidence type="ECO:0000256" key="5">
    <source>
        <dbReference type="SAM" id="SignalP"/>
    </source>
</evidence>
<dbReference type="GO" id="GO:0008810">
    <property type="term" value="F:cellulase activity"/>
    <property type="evidence" value="ECO:0007669"/>
    <property type="project" value="InterPro"/>
</dbReference>
<dbReference type="OrthoDB" id="95118at2759"/>
<dbReference type="Pfam" id="PF00734">
    <property type="entry name" value="CBM_1"/>
    <property type="match status" value="1"/>
</dbReference>
<dbReference type="InterPro" id="IPR035971">
    <property type="entry name" value="CBD_sf"/>
</dbReference>
<feature type="chain" id="PRO_5002169907" evidence="5">
    <location>
        <begin position="26"/>
        <end position="326"/>
    </location>
</feature>
<accession>A0A0C2W2L7</accession>
<dbReference type="InterPro" id="IPR000254">
    <property type="entry name" value="CBD"/>
</dbReference>
<dbReference type="GO" id="GO:0000272">
    <property type="term" value="P:polysaccharide catabolic process"/>
    <property type="evidence" value="ECO:0007669"/>
    <property type="project" value="UniProtKB-KW"/>
</dbReference>
<evidence type="ECO:0000256" key="1">
    <source>
        <dbReference type="ARBA" id="ARBA00005519"/>
    </source>
</evidence>
<proteinExistence type="inferred from homology"/>
<dbReference type="PROSITE" id="PS00562">
    <property type="entry name" value="CBM1_1"/>
    <property type="match status" value="1"/>
</dbReference>
<evidence type="ECO:0000256" key="2">
    <source>
        <dbReference type="ARBA" id="ARBA00022729"/>
    </source>
</evidence>
<dbReference type="SMART" id="SM00236">
    <property type="entry name" value="fCBD"/>
    <property type="match status" value="1"/>
</dbReference>